<evidence type="ECO:0000256" key="1">
    <source>
        <dbReference type="ARBA" id="ARBA00022670"/>
    </source>
</evidence>
<protein>
    <submittedName>
        <fullName evidence="6">S8 family serine peptidase</fullName>
    </submittedName>
</protein>
<gene>
    <name evidence="6" type="ORF">ACFPT7_20345</name>
</gene>
<dbReference type="Pfam" id="PF00082">
    <property type="entry name" value="Peptidase_S8"/>
    <property type="match status" value="1"/>
</dbReference>
<feature type="signal peptide" evidence="4">
    <location>
        <begin position="1"/>
        <end position="24"/>
    </location>
</feature>
<dbReference type="RefSeq" id="WP_263332765.1">
    <property type="nucleotide sequence ID" value="NZ_JAGSYH010000001.1"/>
</dbReference>
<dbReference type="PROSITE" id="PS00138">
    <property type="entry name" value="SUBTILASE_SER"/>
    <property type="match status" value="1"/>
</dbReference>
<dbReference type="InterPro" id="IPR036852">
    <property type="entry name" value="Peptidase_S8/S53_dom_sf"/>
</dbReference>
<name>A0ABW1EMY8_9BACT</name>
<dbReference type="InterPro" id="IPR023828">
    <property type="entry name" value="Peptidase_S8_Ser-AS"/>
</dbReference>
<keyword evidence="2" id="KW-0378">Hydrolase</keyword>
<comment type="caution">
    <text evidence="6">The sequence shown here is derived from an EMBL/GenBank/DDBJ whole genome shotgun (WGS) entry which is preliminary data.</text>
</comment>
<evidence type="ECO:0000259" key="5">
    <source>
        <dbReference type="Pfam" id="PF00082"/>
    </source>
</evidence>
<dbReference type="Proteomes" id="UP001596091">
    <property type="component" value="Unassembled WGS sequence"/>
</dbReference>
<evidence type="ECO:0000313" key="7">
    <source>
        <dbReference type="Proteomes" id="UP001596091"/>
    </source>
</evidence>
<keyword evidence="4" id="KW-0732">Signal</keyword>
<evidence type="ECO:0000313" key="6">
    <source>
        <dbReference type="EMBL" id="MFC5864670.1"/>
    </source>
</evidence>
<keyword evidence="1" id="KW-0645">Protease</keyword>
<dbReference type="SUPFAM" id="SSF52743">
    <property type="entry name" value="Subtilisin-like"/>
    <property type="match status" value="1"/>
</dbReference>
<feature type="domain" description="Peptidase S8/S53" evidence="5">
    <location>
        <begin position="493"/>
        <end position="613"/>
    </location>
</feature>
<dbReference type="Gene3D" id="3.40.50.200">
    <property type="entry name" value="Peptidase S8/S53 domain"/>
    <property type="match status" value="1"/>
</dbReference>
<organism evidence="6 7">
    <name type="scientific">Acidicapsa dinghuensis</name>
    <dbReference type="NCBI Taxonomy" id="2218256"/>
    <lineage>
        <taxon>Bacteria</taxon>
        <taxon>Pseudomonadati</taxon>
        <taxon>Acidobacteriota</taxon>
        <taxon>Terriglobia</taxon>
        <taxon>Terriglobales</taxon>
        <taxon>Acidobacteriaceae</taxon>
        <taxon>Acidicapsa</taxon>
    </lineage>
</organism>
<reference evidence="7" key="1">
    <citation type="journal article" date="2019" name="Int. J. Syst. Evol. Microbiol.">
        <title>The Global Catalogue of Microorganisms (GCM) 10K type strain sequencing project: providing services to taxonomists for standard genome sequencing and annotation.</title>
        <authorList>
            <consortium name="The Broad Institute Genomics Platform"/>
            <consortium name="The Broad Institute Genome Sequencing Center for Infectious Disease"/>
            <person name="Wu L."/>
            <person name="Ma J."/>
        </authorList>
    </citation>
    <scope>NUCLEOTIDE SEQUENCE [LARGE SCALE GENOMIC DNA]</scope>
    <source>
        <strain evidence="7">JCM 4087</strain>
    </source>
</reference>
<accession>A0ABW1EMY8</accession>
<feature type="chain" id="PRO_5047304334" evidence="4">
    <location>
        <begin position="25"/>
        <end position="803"/>
    </location>
</feature>
<evidence type="ECO:0000256" key="2">
    <source>
        <dbReference type="ARBA" id="ARBA00022801"/>
    </source>
</evidence>
<dbReference type="EMBL" id="JBHSPH010000010">
    <property type="protein sequence ID" value="MFC5864670.1"/>
    <property type="molecule type" value="Genomic_DNA"/>
</dbReference>
<dbReference type="InterPro" id="IPR000209">
    <property type="entry name" value="Peptidase_S8/S53_dom"/>
</dbReference>
<evidence type="ECO:0000256" key="4">
    <source>
        <dbReference type="SAM" id="SignalP"/>
    </source>
</evidence>
<evidence type="ECO:0000256" key="3">
    <source>
        <dbReference type="ARBA" id="ARBA00022825"/>
    </source>
</evidence>
<proteinExistence type="predicted"/>
<keyword evidence="7" id="KW-1185">Reference proteome</keyword>
<keyword evidence="3" id="KW-0720">Serine protease</keyword>
<sequence length="803" mass="85349">MIGSYARAWNAVALAIGLCAVAQAQSGTENNIDVRLQRLLQATEARGVLPDAAHSRLAYNAVSHEYVLTTGKRNLLVDDQRRVMVRLVLDAPGSATDVGKQIGSLGGKTVATDQQIHPGLISAYLPVSEIRSSASITGVRAVVLEGAPQLRVGAVTSQGVVALNVNDVFNLGYSGKGTTIGIFSDSYNTSGSADTALDDVLSGDLPDTTAIPHEEGLKFAMDANFVGSDEGRAMAQILHDMAPGASLCFASASYGELQYAESIVTLRTNPGCAADILVDDEFYLDEPYFSDGVIAQAVNLVSTSKSLPGKPVSYFSAAGNDADAGTYAGEFSPVKPSAAEKLKGLPINLSSIPSSVDVSGGFHNFNAPAGGTPVIYQQIQVIGSNPIELQWDDLFDQHAITTNYNLLVFDSNGNYDAKLSSTNDSFAIDEGYQFIHFENNSNTTYYLVIAKTGEGSGEAKHLKYINFSDGSGSMTGSFLGGQGAPIIFGHPAAEHAIAVAAYDVSRAPYNADPPYTPQNEYFSSAGPAQIAFDANGRRLHTFEIRKKPNVACVDGVFTTFFGSQWLTTDTFPRFFGTSAAAPCAAGIGALMIEKAERSHGPSTLTPVEMRRDLEEAGTARPLNPFQLVSDNHGLEIVVTGASYFSTQAPNQFFLTFNRPGVKLTSLTMTLPTQAEALFYLDSQPQDIPLGYYNPLVQGPESPGVTLTSTVPSDVNSLVFSNSFQLNFSGFKSGDYFSFGLDRIDNVVGYFDDTADRLNGTTYTATFSDGSTASGTMTVRSEDGYSIYDGHGLINAVKAVSLVR</sequence>